<dbReference type="Proteomes" id="UP000307164">
    <property type="component" value="Unassembled WGS sequence"/>
</dbReference>
<dbReference type="PANTHER" id="PTHR21266">
    <property type="entry name" value="IRON-SULFUR DOMAIN CONTAINING PROTEIN"/>
    <property type="match status" value="1"/>
</dbReference>
<organism evidence="7 10">
    <name type="scientific">Pseudoalteromonas aurantia</name>
    <dbReference type="NCBI Taxonomy" id="43654"/>
    <lineage>
        <taxon>Bacteria</taxon>
        <taxon>Pseudomonadati</taxon>
        <taxon>Pseudomonadota</taxon>
        <taxon>Gammaproteobacteria</taxon>
        <taxon>Alteromonadales</taxon>
        <taxon>Pseudoalteromonadaceae</taxon>
        <taxon>Pseudoalteromonas</taxon>
    </lineage>
</organism>
<reference evidence="9 10" key="2">
    <citation type="submission" date="2019-06" db="EMBL/GenBank/DDBJ databases">
        <title>Co-occurence of chitin degradation, pigmentation and bioactivity in marine Pseudoalteromonas.</title>
        <authorList>
            <person name="Sonnenschein E.C."/>
            <person name="Bech P.K."/>
        </authorList>
    </citation>
    <scope>NUCLEOTIDE SEQUENCE [LARGE SCALE GENOMIC DNA]</scope>
    <source>
        <strain evidence="10">S3790</strain>
        <strain evidence="8 9">S3895</strain>
    </source>
</reference>
<dbReference type="GO" id="GO:0016491">
    <property type="term" value="F:oxidoreductase activity"/>
    <property type="evidence" value="ECO:0007669"/>
    <property type="project" value="UniProtKB-KW"/>
</dbReference>
<dbReference type="Gene3D" id="3.90.380.10">
    <property type="entry name" value="Naphthalene 1,2-dioxygenase Alpha Subunit, Chain A, domain 1"/>
    <property type="match status" value="1"/>
</dbReference>
<dbReference type="SUPFAM" id="SSF55961">
    <property type="entry name" value="Bet v1-like"/>
    <property type="match status" value="1"/>
</dbReference>
<dbReference type="GO" id="GO:0051537">
    <property type="term" value="F:2 iron, 2 sulfur cluster binding"/>
    <property type="evidence" value="ECO:0007669"/>
    <property type="project" value="UniProtKB-KW"/>
</dbReference>
<dbReference type="SUPFAM" id="SSF50022">
    <property type="entry name" value="ISP domain"/>
    <property type="match status" value="1"/>
</dbReference>
<keyword evidence="3" id="KW-0560">Oxidoreductase</keyword>
<evidence type="ECO:0000313" key="8">
    <source>
        <dbReference type="EMBL" id="TMO73338.1"/>
    </source>
</evidence>
<dbReference type="PANTHER" id="PTHR21266:SF59">
    <property type="entry name" value="BLR4922 PROTEIN"/>
    <property type="match status" value="1"/>
</dbReference>
<protein>
    <submittedName>
        <fullName evidence="7">Oxidase</fullName>
    </submittedName>
</protein>
<evidence type="ECO:0000256" key="4">
    <source>
        <dbReference type="ARBA" id="ARBA00023004"/>
    </source>
</evidence>
<gene>
    <name evidence="7" type="ORF">CWC19_13570</name>
    <name evidence="8" type="ORF">CWC20_13565</name>
</gene>
<accession>A0A5S3V755</accession>
<evidence type="ECO:0000256" key="3">
    <source>
        <dbReference type="ARBA" id="ARBA00023002"/>
    </source>
</evidence>
<dbReference type="EMBL" id="PNBW01000062">
    <property type="protein sequence ID" value="TMO73338.1"/>
    <property type="molecule type" value="Genomic_DNA"/>
</dbReference>
<dbReference type="AlphaFoldDB" id="A0A5S3V755"/>
<comment type="caution">
    <text evidence="7">The sequence shown here is derived from an EMBL/GenBank/DDBJ whole genome shotgun (WGS) entry which is preliminary data.</text>
</comment>
<dbReference type="OrthoDB" id="9769355at2"/>
<reference evidence="7 10" key="1">
    <citation type="submission" date="2018-01" db="EMBL/GenBank/DDBJ databases">
        <authorList>
            <person name="Paulsen S."/>
            <person name="Gram L.K."/>
        </authorList>
    </citation>
    <scope>NUCLEOTIDE SEQUENCE [LARGE SCALE GENOMIC DNA]</scope>
    <source>
        <strain evidence="7 10">S3790</strain>
        <strain evidence="8">S3895</strain>
    </source>
</reference>
<evidence type="ECO:0000313" key="10">
    <source>
        <dbReference type="Proteomes" id="UP000307217"/>
    </source>
</evidence>
<dbReference type="EMBL" id="PNBX01000055">
    <property type="protein sequence ID" value="TMO67565.1"/>
    <property type="molecule type" value="Genomic_DNA"/>
</dbReference>
<dbReference type="GO" id="GO:0046872">
    <property type="term" value="F:metal ion binding"/>
    <property type="evidence" value="ECO:0007669"/>
    <property type="project" value="UniProtKB-KW"/>
</dbReference>
<keyword evidence="5" id="KW-0411">Iron-sulfur</keyword>
<dbReference type="Proteomes" id="UP000307217">
    <property type="component" value="Unassembled WGS sequence"/>
</dbReference>
<sequence length="372" mass="43420">MIPNQWYAISRIQDVKKKPIGIKRLNKLLVLYRDTKGELVCMDDKCPHKGVMLSRGKQHGDIIACPYHGFQFDQKGDCVHMPVLGKNGDVPKGMCVKTYKVKEEFGLIWFWYGDLMPESDYPEVPMFKQFKEYKGYYSFYGWDAPINYTRYVESVCEIYHIPFVHKGSAINIWDPKGGKVDNFECKVDGTLITSDFVLRPDDERTAEETLVARKPWTRGWKFGIDVQMPNLVLIRSDVFDVMFIPTPIDDNTCWVCVCYQEPKRDLLLPLIKPLPIPFWRPVRPWYMCRIERFVQQDKDMAVISYQNPKVSSPKANRLIPLDKVNAHYIRFREKLIREANEEKALKARLQTKPQADIEAPSLEQIIGIEEIN</sequence>
<keyword evidence="9" id="KW-1185">Reference proteome</keyword>
<evidence type="ECO:0000313" key="7">
    <source>
        <dbReference type="EMBL" id="TMO67565.1"/>
    </source>
</evidence>
<keyword evidence="4" id="KW-0408">Iron</keyword>
<name>A0A5S3V755_9GAMM</name>
<keyword evidence="2" id="KW-0479">Metal-binding</keyword>
<dbReference type="InterPro" id="IPR050584">
    <property type="entry name" value="Cholesterol_7-desaturase"/>
</dbReference>
<dbReference type="Pfam" id="PF00355">
    <property type="entry name" value="Rieske"/>
    <property type="match status" value="1"/>
</dbReference>
<reference evidence="7" key="3">
    <citation type="submission" date="2019-09" db="EMBL/GenBank/DDBJ databases">
        <title>Co-occurence of chitin degradation, pigmentation and bioactivity in marine Pseudoalteromonas.</title>
        <authorList>
            <person name="Sonnenschein E.C."/>
            <person name="Bech P.K."/>
        </authorList>
    </citation>
    <scope>NUCLEOTIDE SEQUENCE</scope>
    <source>
        <strain evidence="7">S3790</strain>
    </source>
</reference>
<proteinExistence type="predicted"/>
<keyword evidence="1" id="KW-0001">2Fe-2S</keyword>
<evidence type="ECO:0000256" key="5">
    <source>
        <dbReference type="ARBA" id="ARBA00023014"/>
    </source>
</evidence>
<dbReference type="InterPro" id="IPR017941">
    <property type="entry name" value="Rieske_2Fe-2S"/>
</dbReference>
<dbReference type="PROSITE" id="PS51296">
    <property type="entry name" value="RIESKE"/>
    <property type="match status" value="1"/>
</dbReference>
<evidence type="ECO:0000256" key="2">
    <source>
        <dbReference type="ARBA" id="ARBA00022723"/>
    </source>
</evidence>
<evidence type="ECO:0000259" key="6">
    <source>
        <dbReference type="PROSITE" id="PS51296"/>
    </source>
</evidence>
<evidence type="ECO:0000313" key="9">
    <source>
        <dbReference type="Proteomes" id="UP000307164"/>
    </source>
</evidence>
<dbReference type="InterPro" id="IPR036922">
    <property type="entry name" value="Rieske_2Fe-2S_sf"/>
</dbReference>
<feature type="domain" description="Rieske" evidence="6">
    <location>
        <begin position="6"/>
        <end position="110"/>
    </location>
</feature>
<dbReference type="RefSeq" id="WP_138592366.1">
    <property type="nucleotide sequence ID" value="NZ_PNBW01000062.1"/>
</dbReference>
<dbReference type="Gene3D" id="2.102.10.10">
    <property type="entry name" value="Rieske [2Fe-2S] iron-sulphur domain"/>
    <property type="match status" value="1"/>
</dbReference>
<evidence type="ECO:0000256" key="1">
    <source>
        <dbReference type="ARBA" id="ARBA00022714"/>
    </source>
</evidence>